<dbReference type="EC" id="2.7.7.7" evidence="9"/>
<keyword evidence="5" id="KW-0234">DNA repair</keyword>
<dbReference type="AlphaFoldDB" id="A0AA42R9H0"/>
<comment type="similarity">
    <text evidence="1 7">Belongs to the peptidase S24 family.</text>
</comment>
<dbReference type="Gene3D" id="2.10.109.10">
    <property type="entry name" value="Umud Fragment, subunit A"/>
    <property type="match status" value="1"/>
</dbReference>
<dbReference type="GO" id="GO:0003887">
    <property type="term" value="F:DNA-directed DNA polymerase activity"/>
    <property type="evidence" value="ECO:0007669"/>
    <property type="project" value="UniProtKB-EC"/>
</dbReference>
<dbReference type="NCBIfam" id="NF007621">
    <property type="entry name" value="PRK10276.1"/>
    <property type="match status" value="1"/>
</dbReference>
<dbReference type="InterPro" id="IPR015927">
    <property type="entry name" value="Peptidase_S24_S26A/B/C"/>
</dbReference>
<feature type="domain" description="Peptidase S24/S26A/S26B/S26C" evidence="8">
    <location>
        <begin position="14"/>
        <end position="129"/>
    </location>
</feature>
<evidence type="ECO:0000259" key="8">
    <source>
        <dbReference type="Pfam" id="PF00717"/>
    </source>
</evidence>
<dbReference type="SUPFAM" id="SSF51306">
    <property type="entry name" value="LexA/Signal peptidase"/>
    <property type="match status" value="1"/>
</dbReference>
<gene>
    <name evidence="9" type="primary">umuD</name>
    <name evidence="9" type="ORF">N5I20_15695</name>
</gene>
<dbReference type="GO" id="GO:0006281">
    <property type="term" value="P:DNA repair"/>
    <property type="evidence" value="ECO:0007669"/>
    <property type="project" value="UniProtKB-KW"/>
</dbReference>
<dbReference type="CDD" id="cd06529">
    <property type="entry name" value="S24_LexA-like"/>
    <property type="match status" value="1"/>
</dbReference>
<protein>
    <submittedName>
        <fullName evidence="9">Translesion error-prone DNA polymerase V autoproteolytic subunit</fullName>
        <ecNumber evidence="9">2.7.7.7</ecNumber>
    </submittedName>
</protein>
<dbReference type="InterPro" id="IPR050077">
    <property type="entry name" value="LexA_repressor"/>
</dbReference>
<evidence type="ECO:0000256" key="5">
    <source>
        <dbReference type="ARBA" id="ARBA00023204"/>
    </source>
</evidence>
<keyword evidence="4 7" id="KW-0068">Autocatalytic cleavage</keyword>
<keyword evidence="2" id="KW-0227">DNA damage</keyword>
<dbReference type="Proteomes" id="UP001161704">
    <property type="component" value="Unassembled WGS sequence"/>
</dbReference>
<dbReference type="InterPro" id="IPR006197">
    <property type="entry name" value="Peptidase_S24_LexA"/>
</dbReference>
<name>A0AA42R9H0_AERCA</name>
<dbReference type="GO" id="GO:0016787">
    <property type="term" value="F:hydrolase activity"/>
    <property type="evidence" value="ECO:0007669"/>
    <property type="project" value="UniProtKB-KW"/>
</dbReference>
<evidence type="ECO:0000256" key="2">
    <source>
        <dbReference type="ARBA" id="ARBA00022763"/>
    </source>
</evidence>
<dbReference type="PANTHER" id="PTHR33516">
    <property type="entry name" value="LEXA REPRESSOR"/>
    <property type="match status" value="1"/>
</dbReference>
<keyword evidence="3 7" id="KW-0378">Hydrolase</keyword>
<accession>A0AA42R9H0</accession>
<dbReference type="GO" id="GO:0006355">
    <property type="term" value="P:regulation of DNA-templated transcription"/>
    <property type="evidence" value="ECO:0007669"/>
    <property type="project" value="InterPro"/>
</dbReference>
<evidence type="ECO:0000256" key="1">
    <source>
        <dbReference type="ARBA" id="ARBA00007484"/>
    </source>
</evidence>
<keyword evidence="9" id="KW-0808">Transferase</keyword>
<comment type="caution">
    <text evidence="9">The sequence shown here is derived from an EMBL/GenBank/DDBJ whole genome shotgun (WGS) entry which is preliminary data.</text>
</comment>
<dbReference type="EMBL" id="JAOCIZ010000067">
    <property type="protein sequence ID" value="MDH1506496.1"/>
    <property type="molecule type" value="Genomic_DNA"/>
</dbReference>
<keyword evidence="9" id="KW-0548">Nucleotidyltransferase</keyword>
<dbReference type="GO" id="GO:0009432">
    <property type="term" value="P:SOS response"/>
    <property type="evidence" value="ECO:0007669"/>
    <property type="project" value="UniProtKB-KW"/>
</dbReference>
<evidence type="ECO:0000256" key="6">
    <source>
        <dbReference type="ARBA" id="ARBA00023236"/>
    </source>
</evidence>
<evidence type="ECO:0000256" key="7">
    <source>
        <dbReference type="RuleBase" id="RU003991"/>
    </source>
</evidence>
<sequence>MQKPTTNAPELQIPLFGTRVACGFPSPATDWIEKTIDLNLLCVQHPAATFYVRASGHSMTGVGIHDGDLLVVDRSLTPRNGDTVLAAYDGEFTVKVFQTLPRPALVPANPSYLPIYLDEASDMQIFGVVTYSLHQTRQP</sequence>
<dbReference type="RefSeq" id="WP_279963597.1">
    <property type="nucleotide sequence ID" value="NZ_JAOCFK010000093.1"/>
</dbReference>
<evidence type="ECO:0000313" key="10">
    <source>
        <dbReference type="Proteomes" id="UP001161704"/>
    </source>
</evidence>
<dbReference type="PANTHER" id="PTHR33516:SF2">
    <property type="entry name" value="LEXA REPRESSOR-RELATED"/>
    <property type="match status" value="1"/>
</dbReference>
<reference evidence="9" key="1">
    <citation type="submission" date="2022-09" db="EMBL/GenBank/DDBJ databases">
        <title>Intensive care unit water sources are persistently colonized with multi-drug resistant bacteria and are the site of extensive horizontal gene transfer of antibiotic resistance genes.</title>
        <authorList>
            <person name="Diorio-Toth L."/>
        </authorList>
    </citation>
    <scope>NUCLEOTIDE SEQUENCE</scope>
    <source>
        <strain evidence="9">GD03710</strain>
    </source>
</reference>
<keyword evidence="6" id="KW-0742">SOS response</keyword>
<dbReference type="PRINTS" id="PR00726">
    <property type="entry name" value="LEXASERPTASE"/>
</dbReference>
<evidence type="ECO:0000313" key="9">
    <source>
        <dbReference type="EMBL" id="MDH1506496.1"/>
    </source>
</evidence>
<dbReference type="Pfam" id="PF00717">
    <property type="entry name" value="Peptidase_S24"/>
    <property type="match status" value="1"/>
</dbReference>
<organism evidence="9 10">
    <name type="scientific">Aeromonas caviae</name>
    <name type="common">Aeromonas punctata</name>
    <dbReference type="NCBI Taxonomy" id="648"/>
    <lineage>
        <taxon>Bacteria</taxon>
        <taxon>Pseudomonadati</taxon>
        <taxon>Pseudomonadota</taxon>
        <taxon>Gammaproteobacteria</taxon>
        <taxon>Aeromonadales</taxon>
        <taxon>Aeromonadaceae</taxon>
        <taxon>Aeromonas</taxon>
    </lineage>
</organism>
<evidence type="ECO:0000256" key="3">
    <source>
        <dbReference type="ARBA" id="ARBA00022801"/>
    </source>
</evidence>
<evidence type="ECO:0000256" key="4">
    <source>
        <dbReference type="ARBA" id="ARBA00022813"/>
    </source>
</evidence>
<dbReference type="InterPro" id="IPR036286">
    <property type="entry name" value="LexA/Signal_pep-like_sf"/>
</dbReference>
<dbReference type="InterPro" id="IPR039418">
    <property type="entry name" value="LexA-like"/>
</dbReference>
<proteinExistence type="inferred from homology"/>
<dbReference type="GO" id="GO:0003677">
    <property type="term" value="F:DNA binding"/>
    <property type="evidence" value="ECO:0007669"/>
    <property type="project" value="InterPro"/>
</dbReference>